<evidence type="ECO:0000256" key="4">
    <source>
        <dbReference type="ARBA" id="ARBA00023242"/>
    </source>
</evidence>
<keyword evidence="9" id="KW-1185">Reference proteome</keyword>
<dbReference type="PANTHER" id="PTHR48225">
    <property type="entry name" value="HORMA DOMAIN-CONTAINING PROTEIN 1"/>
    <property type="match status" value="1"/>
</dbReference>
<reference evidence="8 9" key="1">
    <citation type="submission" date="2024-11" db="EMBL/GenBank/DDBJ databases">
        <title>Adaptive evolution of stress response genes in parasites aligns with host niche diversity.</title>
        <authorList>
            <person name="Hahn C."/>
            <person name="Resl P."/>
        </authorList>
    </citation>
    <scope>NUCLEOTIDE SEQUENCE [LARGE SCALE GENOMIC DNA]</scope>
    <source>
        <strain evidence="8">EGGRZ-B1_66</strain>
        <tissue evidence="8">Body</tissue>
    </source>
</reference>
<keyword evidence="5" id="KW-0469">Meiosis</keyword>
<evidence type="ECO:0000313" key="8">
    <source>
        <dbReference type="EMBL" id="KAL3314604.1"/>
    </source>
</evidence>
<comment type="caution">
    <text evidence="8">The sequence shown here is derived from an EMBL/GenBank/DDBJ whole genome shotgun (WGS) entry which is preliminary data.</text>
</comment>
<dbReference type="AlphaFoldDB" id="A0ABD2Q4V0"/>
<feature type="region of interest" description="Disordered" evidence="6">
    <location>
        <begin position="206"/>
        <end position="236"/>
    </location>
</feature>
<dbReference type="SUPFAM" id="SSF56019">
    <property type="entry name" value="The spindle assembly checkpoint protein mad2"/>
    <property type="match status" value="1"/>
</dbReference>
<name>A0ABD2Q4V0_9PLAT</name>
<organism evidence="8 9">
    <name type="scientific">Cichlidogyrus casuarinus</name>
    <dbReference type="NCBI Taxonomy" id="1844966"/>
    <lineage>
        <taxon>Eukaryota</taxon>
        <taxon>Metazoa</taxon>
        <taxon>Spiralia</taxon>
        <taxon>Lophotrochozoa</taxon>
        <taxon>Platyhelminthes</taxon>
        <taxon>Monogenea</taxon>
        <taxon>Monopisthocotylea</taxon>
        <taxon>Dactylogyridea</taxon>
        <taxon>Ancyrocephalidae</taxon>
        <taxon>Cichlidogyrus</taxon>
    </lineage>
</organism>
<dbReference type="Pfam" id="PF02301">
    <property type="entry name" value="HORMA"/>
    <property type="match status" value="1"/>
</dbReference>
<sequence>MAVAISNLLYQRKIIPSDSFTQKFWDGIEFMLLDEKCHHAPTLKVIAWLRSSFIAIEKQHAKQICFVLYPKGKDIDDAVEVYVFNFGYNGDEVQMNFSQESLDSFDVNNTQCWKQDIVLVLNAIKATETYLQPLPEDLMYTMKINFANELPEDFILPGFVDCDEERTIKFEKEKSNIRLGARVKTQFHAIKVVMQTEKGLCDEAAYNESRAEPEPSAEQDAGNCSLEESDSDNESRINCPCGSEVADFLMVNFFKHSIVKQNRICSDCADVMHLLILIRFS</sequence>
<dbReference type="GO" id="GO:0005694">
    <property type="term" value="C:chromosome"/>
    <property type="evidence" value="ECO:0007669"/>
    <property type="project" value="UniProtKB-SubCell"/>
</dbReference>
<protein>
    <submittedName>
        <fullName evidence="8">HORMA domain containing 2</fullName>
    </submittedName>
</protein>
<accession>A0ABD2Q4V0</accession>
<dbReference type="PROSITE" id="PS50815">
    <property type="entry name" value="HORMA"/>
    <property type="match status" value="1"/>
</dbReference>
<evidence type="ECO:0000259" key="7">
    <source>
        <dbReference type="PROSITE" id="PS50815"/>
    </source>
</evidence>
<keyword evidence="4" id="KW-0539">Nucleus</keyword>
<dbReference type="GO" id="GO:0051321">
    <property type="term" value="P:meiotic cell cycle"/>
    <property type="evidence" value="ECO:0007669"/>
    <property type="project" value="UniProtKB-KW"/>
</dbReference>
<dbReference type="EMBL" id="JBJKFK010000950">
    <property type="protein sequence ID" value="KAL3314604.1"/>
    <property type="molecule type" value="Genomic_DNA"/>
</dbReference>
<proteinExistence type="predicted"/>
<evidence type="ECO:0000256" key="1">
    <source>
        <dbReference type="ARBA" id="ARBA00004123"/>
    </source>
</evidence>
<dbReference type="Gene3D" id="3.30.900.10">
    <property type="entry name" value="HORMA domain"/>
    <property type="match status" value="1"/>
</dbReference>
<dbReference type="InterPro" id="IPR036570">
    <property type="entry name" value="HORMA_dom_sf"/>
</dbReference>
<evidence type="ECO:0000313" key="9">
    <source>
        <dbReference type="Proteomes" id="UP001626550"/>
    </source>
</evidence>
<dbReference type="PANTHER" id="PTHR48225:SF7">
    <property type="entry name" value="MEIOSIS-SPECIFIC PROTEIN HOP1"/>
    <property type="match status" value="1"/>
</dbReference>
<keyword evidence="3" id="KW-0158">Chromosome</keyword>
<dbReference type="InterPro" id="IPR051294">
    <property type="entry name" value="HORMA_MeioticProgression"/>
</dbReference>
<evidence type="ECO:0000256" key="2">
    <source>
        <dbReference type="ARBA" id="ARBA00004286"/>
    </source>
</evidence>
<feature type="domain" description="HORMA" evidence="7">
    <location>
        <begin position="1"/>
        <end position="194"/>
    </location>
</feature>
<evidence type="ECO:0000256" key="6">
    <source>
        <dbReference type="SAM" id="MobiDB-lite"/>
    </source>
</evidence>
<comment type="subcellular location">
    <subcellularLocation>
        <location evidence="2">Chromosome</location>
    </subcellularLocation>
    <subcellularLocation>
        <location evidence="1">Nucleus</location>
    </subcellularLocation>
</comment>
<dbReference type="Proteomes" id="UP001626550">
    <property type="component" value="Unassembled WGS sequence"/>
</dbReference>
<dbReference type="GO" id="GO:0005634">
    <property type="term" value="C:nucleus"/>
    <property type="evidence" value="ECO:0007669"/>
    <property type="project" value="UniProtKB-SubCell"/>
</dbReference>
<evidence type="ECO:0000256" key="5">
    <source>
        <dbReference type="ARBA" id="ARBA00023254"/>
    </source>
</evidence>
<gene>
    <name evidence="8" type="primary">HORMAD2</name>
    <name evidence="8" type="ORF">Ciccas_006771</name>
</gene>
<evidence type="ECO:0000256" key="3">
    <source>
        <dbReference type="ARBA" id="ARBA00022454"/>
    </source>
</evidence>
<dbReference type="InterPro" id="IPR003511">
    <property type="entry name" value="HORMA_dom"/>
</dbReference>